<comment type="caution">
    <text evidence="2">The sequence shown here is derived from an EMBL/GenBank/DDBJ whole genome shotgun (WGS) entry which is preliminary data.</text>
</comment>
<organism evidence="2 3">
    <name type="scientific">Halolamina litorea</name>
    <dbReference type="NCBI Taxonomy" id="1515593"/>
    <lineage>
        <taxon>Archaea</taxon>
        <taxon>Methanobacteriati</taxon>
        <taxon>Methanobacteriota</taxon>
        <taxon>Stenosarchaea group</taxon>
        <taxon>Halobacteria</taxon>
        <taxon>Halobacteriales</taxon>
        <taxon>Haloferacaceae</taxon>
    </lineage>
</organism>
<dbReference type="InterPro" id="IPR026371">
    <property type="entry name" value="PGF_CTERM"/>
</dbReference>
<dbReference type="Proteomes" id="UP001597139">
    <property type="component" value="Unassembled WGS sequence"/>
</dbReference>
<dbReference type="GO" id="GO:0005886">
    <property type="term" value="C:plasma membrane"/>
    <property type="evidence" value="ECO:0007669"/>
    <property type="project" value="UniProtKB-SubCell"/>
</dbReference>
<gene>
    <name evidence="2" type="ORF">ACFSAU_11725</name>
</gene>
<protein>
    <submittedName>
        <fullName evidence="2">PGF-CTERM sorting domain-containing protein</fullName>
    </submittedName>
</protein>
<accession>A0ABD6BT15</accession>
<sequence length="671" mass="70506">MRSAAAIVLVLVLVAQPAVALSAPGAPAGVDESPETAAPMPDAATAAVASSPTISVDTALSLTPDDPGSIGVVQTFRTPDEVSELRVTLDAESTVTATVGFQRVDERTWAWDGETAEPRLRYDKAANRTVSGSGPMGADGSYLFVDTGEWALVRQPNVRLEWWARDTVDVNRTTRVDGEGAVGGTMAFLGAHELHTRQVAGQEIRLVVPAAADLADPPATVLDGLGNASRALRVGDRDPSVFAVAAPTGEVGWAVQGLQTGEADFWARASRPVDGVGSTWLHEYVHTRQAFRTTESARWFTEASATWYAALLGYRESGSAYREFSQYLARGTARPQSDSVLTDPASWENNANYWKGALVSGDIDRRIRLATDGGATLQRVVAALNDRTTPVTNRDLLATVADVATADQRAAADRYTGTDETPEVWNQSIHRDAFGGGAALIRAEVDPAGDVYATGPYRDRGVSPPVTLAAGERLAVRTTVENLGSATGDYDIGLRVDDAPVASDNGTLAPGETETVSLVHRFSEPGRYVVSVGGERFEVRVGEPATPTVTDVTVEPASVQRGGQVTVIATVTNDDAVPGNATLTFGRNGEQVTTRTVTVGPGEQVVVTSEVTMPETGSHHVSVAGTEIDVRVGERASDTPDTTRTSIPGFGAVVALVAIGAAIAGRRRSGP</sequence>
<evidence type="ECO:0000256" key="1">
    <source>
        <dbReference type="ARBA" id="ARBA00022729"/>
    </source>
</evidence>
<dbReference type="GO" id="GO:0030115">
    <property type="term" value="C:S-layer"/>
    <property type="evidence" value="ECO:0007669"/>
    <property type="project" value="UniProtKB-SubCell"/>
</dbReference>
<evidence type="ECO:0000313" key="2">
    <source>
        <dbReference type="EMBL" id="MFD1568162.1"/>
    </source>
</evidence>
<proteinExistence type="predicted"/>
<dbReference type="NCBIfam" id="TIGR04126">
    <property type="entry name" value="PGF_CTERM"/>
    <property type="match status" value="1"/>
</dbReference>
<dbReference type="RefSeq" id="WP_267647854.1">
    <property type="nucleotide sequence ID" value="NZ_JANHGR010000002.1"/>
</dbReference>
<name>A0ABD6BT15_9EURY</name>
<dbReference type="InterPro" id="IPR013783">
    <property type="entry name" value="Ig-like_fold"/>
</dbReference>
<keyword evidence="3" id="KW-1185">Reference proteome</keyword>
<dbReference type="Gene3D" id="2.60.40.10">
    <property type="entry name" value="Immunoglobulins"/>
    <property type="match status" value="2"/>
</dbReference>
<keyword evidence="1" id="KW-0732">Signal</keyword>
<evidence type="ECO:0000313" key="3">
    <source>
        <dbReference type="Proteomes" id="UP001597139"/>
    </source>
</evidence>
<reference evidence="2 3" key="1">
    <citation type="journal article" date="2019" name="Int. J. Syst. Evol. Microbiol.">
        <title>The Global Catalogue of Microorganisms (GCM) 10K type strain sequencing project: providing services to taxonomists for standard genome sequencing and annotation.</title>
        <authorList>
            <consortium name="The Broad Institute Genomics Platform"/>
            <consortium name="The Broad Institute Genome Sequencing Center for Infectious Disease"/>
            <person name="Wu L."/>
            <person name="Ma J."/>
        </authorList>
    </citation>
    <scope>NUCLEOTIDE SEQUENCE [LARGE SCALE GENOMIC DNA]</scope>
    <source>
        <strain evidence="2 3">CGMCC 1.12859</strain>
    </source>
</reference>
<dbReference type="EMBL" id="JBHUCZ010000010">
    <property type="protein sequence ID" value="MFD1568162.1"/>
    <property type="molecule type" value="Genomic_DNA"/>
</dbReference>
<dbReference type="AlphaFoldDB" id="A0ABD6BT15"/>